<dbReference type="EMBL" id="MTLA01000337">
    <property type="protein sequence ID" value="OOP66278.1"/>
    <property type="molecule type" value="Genomic_DNA"/>
</dbReference>
<dbReference type="RefSeq" id="WP_071977200.1">
    <property type="nucleotide sequence ID" value="NZ_BOQX01000013.1"/>
</dbReference>
<gene>
    <name evidence="1" type="ORF">BWZ43_21830</name>
</gene>
<dbReference type="Proteomes" id="UP000189761">
    <property type="component" value="Unassembled WGS sequence"/>
</dbReference>
<dbReference type="GeneID" id="79870640"/>
<organism evidence="1 2">
    <name type="scientific">Heyndrickxia oleronia</name>
    <dbReference type="NCBI Taxonomy" id="38875"/>
    <lineage>
        <taxon>Bacteria</taxon>
        <taxon>Bacillati</taxon>
        <taxon>Bacillota</taxon>
        <taxon>Bacilli</taxon>
        <taxon>Bacillales</taxon>
        <taxon>Bacillaceae</taxon>
        <taxon>Heyndrickxia</taxon>
    </lineage>
</organism>
<sequence>MNLDELCCDLHPSLINKLNATMRKKLSNVHPNDKNDLQQELCIKIFEKSQKIEFRDNPPKFWSFFKETP</sequence>
<name>A0A8E2LCK3_9BACI</name>
<evidence type="ECO:0000313" key="1">
    <source>
        <dbReference type="EMBL" id="OOP66278.1"/>
    </source>
</evidence>
<evidence type="ECO:0000313" key="2">
    <source>
        <dbReference type="Proteomes" id="UP000189761"/>
    </source>
</evidence>
<reference evidence="1 2" key="1">
    <citation type="submission" date="2017-01" db="EMBL/GenBank/DDBJ databases">
        <title>Draft genome sequence of Bacillus oleronius.</title>
        <authorList>
            <person name="Allam M."/>
        </authorList>
    </citation>
    <scope>NUCLEOTIDE SEQUENCE [LARGE SCALE GENOMIC DNA]</scope>
    <source>
        <strain evidence="1 2">DSM 9356</strain>
    </source>
</reference>
<accession>A0A8E2LCK3</accession>
<comment type="caution">
    <text evidence="1">The sequence shown here is derived from an EMBL/GenBank/DDBJ whole genome shotgun (WGS) entry which is preliminary data.</text>
</comment>
<proteinExistence type="predicted"/>
<keyword evidence="2" id="KW-1185">Reference proteome</keyword>
<protein>
    <submittedName>
        <fullName evidence="1">Uncharacterized protein</fullName>
    </submittedName>
</protein>
<dbReference type="AlphaFoldDB" id="A0A8E2LCK3"/>